<dbReference type="Pfam" id="PF15624">
    <property type="entry name" value="Mif2_N"/>
    <property type="match status" value="1"/>
</dbReference>
<organism evidence="10 11">
    <name type="scientific">Dactylonectria estremocensis</name>
    <dbReference type="NCBI Taxonomy" id="1079267"/>
    <lineage>
        <taxon>Eukaryota</taxon>
        <taxon>Fungi</taxon>
        <taxon>Dikarya</taxon>
        <taxon>Ascomycota</taxon>
        <taxon>Pezizomycotina</taxon>
        <taxon>Sordariomycetes</taxon>
        <taxon>Hypocreomycetidae</taxon>
        <taxon>Hypocreales</taxon>
        <taxon>Nectriaceae</taxon>
        <taxon>Dactylonectria</taxon>
    </lineage>
</organism>
<dbReference type="InterPro" id="IPR025974">
    <property type="entry name" value="Mif2/CENP-C_cupin"/>
</dbReference>
<protein>
    <recommendedName>
        <fullName evidence="6">CENP-C homolog</fullName>
    </recommendedName>
</protein>
<comment type="subcellular location">
    <subcellularLocation>
        <location evidence="1">Nucleus</location>
    </subcellularLocation>
</comment>
<feature type="domain" description="Mif2 N-terminal" evidence="9">
    <location>
        <begin position="16"/>
        <end position="142"/>
    </location>
</feature>
<comment type="similarity">
    <text evidence="2">Belongs to the CENP-C/MIF2 family.</text>
</comment>
<dbReference type="OrthoDB" id="1939643at2759"/>
<feature type="compositionally biased region" description="Low complexity" evidence="7">
    <location>
        <begin position="203"/>
        <end position="216"/>
    </location>
</feature>
<feature type="compositionally biased region" description="Basic residues" evidence="7">
    <location>
        <begin position="235"/>
        <end position="245"/>
    </location>
</feature>
<evidence type="ECO:0000256" key="3">
    <source>
        <dbReference type="ARBA" id="ARBA00023125"/>
    </source>
</evidence>
<feature type="region of interest" description="Disordered" evidence="7">
    <location>
        <begin position="23"/>
        <end position="472"/>
    </location>
</feature>
<evidence type="ECO:0000256" key="6">
    <source>
        <dbReference type="ARBA" id="ARBA00075033"/>
    </source>
</evidence>
<accession>A0A9P9F6T3</accession>
<feature type="compositionally biased region" description="Acidic residues" evidence="7">
    <location>
        <begin position="162"/>
        <end position="175"/>
    </location>
</feature>
<feature type="compositionally biased region" description="Basic residues" evidence="7">
    <location>
        <begin position="270"/>
        <end position="280"/>
    </location>
</feature>
<dbReference type="GO" id="GO:0051315">
    <property type="term" value="P:attachment of mitotic spindle microtubules to kinetochore"/>
    <property type="evidence" value="ECO:0007669"/>
    <property type="project" value="TreeGrafter"/>
</dbReference>
<dbReference type="FunFam" id="2.60.120.10:FF:000033">
    <property type="entry name" value="Centromere protein C 1"/>
    <property type="match status" value="1"/>
</dbReference>
<dbReference type="GO" id="GO:0000776">
    <property type="term" value="C:kinetochore"/>
    <property type="evidence" value="ECO:0007669"/>
    <property type="project" value="InterPro"/>
</dbReference>
<evidence type="ECO:0000256" key="7">
    <source>
        <dbReference type="SAM" id="MobiDB-lite"/>
    </source>
</evidence>
<dbReference type="SMART" id="SM00384">
    <property type="entry name" value="AT_hook"/>
    <property type="match status" value="5"/>
</dbReference>
<feature type="compositionally biased region" description="Basic and acidic residues" evidence="7">
    <location>
        <begin position="347"/>
        <end position="361"/>
    </location>
</feature>
<dbReference type="InterPro" id="IPR017956">
    <property type="entry name" value="AT_hook_DNA-bd_motif"/>
</dbReference>
<dbReference type="GO" id="GO:0051382">
    <property type="term" value="P:kinetochore assembly"/>
    <property type="evidence" value="ECO:0007669"/>
    <property type="project" value="InterPro"/>
</dbReference>
<name>A0A9P9F6T3_9HYPO</name>
<keyword evidence="4" id="KW-0539">Nucleus</keyword>
<keyword evidence="3" id="KW-0238">DNA-binding</keyword>
<evidence type="ECO:0000256" key="2">
    <source>
        <dbReference type="ARBA" id="ARBA00010291"/>
    </source>
</evidence>
<evidence type="ECO:0000259" key="8">
    <source>
        <dbReference type="Pfam" id="PF11699"/>
    </source>
</evidence>
<dbReference type="InterPro" id="IPR011051">
    <property type="entry name" value="RmlC_Cupin_sf"/>
</dbReference>
<dbReference type="GO" id="GO:0019237">
    <property type="term" value="F:centromeric DNA binding"/>
    <property type="evidence" value="ECO:0007669"/>
    <property type="project" value="InterPro"/>
</dbReference>
<dbReference type="InterPro" id="IPR014710">
    <property type="entry name" value="RmlC-like_jellyroll"/>
</dbReference>
<evidence type="ECO:0000256" key="4">
    <source>
        <dbReference type="ARBA" id="ARBA00023242"/>
    </source>
</evidence>
<feature type="compositionally biased region" description="Acidic residues" evidence="7">
    <location>
        <begin position="253"/>
        <end position="263"/>
    </location>
</feature>
<dbReference type="Gene3D" id="2.60.120.10">
    <property type="entry name" value="Jelly Rolls"/>
    <property type="match status" value="1"/>
</dbReference>
<reference evidence="10" key="1">
    <citation type="journal article" date="2021" name="Nat. Commun.">
        <title>Genetic determinants of endophytism in the Arabidopsis root mycobiome.</title>
        <authorList>
            <person name="Mesny F."/>
            <person name="Miyauchi S."/>
            <person name="Thiergart T."/>
            <person name="Pickel B."/>
            <person name="Atanasova L."/>
            <person name="Karlsson M."/>
            <person name="Huettel B."/>
            <person name="Barry K.W."/>
            <person name="Haridas S."/>
            <person name="Chen C."/>
            <person name="Bauer D."/>
            <person name="Andreopoulos W."/>
            <person name="Pangilinan J."/>
            <person name="LaButti K."/>
            <person name="Riley R."/>
            <person name="Lipzen A."/>
            <person name="Clum A."/>
            <person name="Drula E."/>
            <person name="Henrissat B."/>
            <person name="Kohler A."/>
            <person name="Grigoriev I.V."/>
            <person name="Martin F.M."/>
            <person name="Hacquard S."/>
        </authorList>
    </citation>
    <scope>NUCLEOTIDE SEQUENCE</scope>
    <source>
        <strain evidence="10">MPI-CAGE-AT-0021</strain>
    </source>
</reference>
<dbReference type="InterPro" id="IPR028929">
    <property type="entry name" value="Mif2_N"/>
</dbReference>
<dbReference type="SUPFAM" id="SSF51182">
    <property type="entry name" value="RmlC-like cupins"/>
    <property type="match status" value="1"/>
</dbReference>
<feature type="compositionally biased region" description="Low complexity" evidence="7">
    <location>
        <begin position="403"/>
        <end position="414"/>
    </location>
</feature>
<dbReference type="Proteomes" id="UP000717696">
    <property type="component" value="Unassembled WGS sequence"/>
</dbReference>
<dbReference type="PRINTS" id="PR00929">
    <property type="entry name" value="ATHOOK"/>
</dbReference>
<dbReference type="GO" id="GO:0051455">
    <property type="term" value="P:spindle attachment to meiosis I kinetochore"/>
    <property type="evidence" value="ECO:0007669"/>
    <property type="project" value="TreeGrafter"/>
</dbReference>
<sequence length="709" mass="79168">MAPRAKRGDDGEPQAFYEFGVRGRQTGVFLPNTGNLDEHGMQPIDDLLSSPEKSPVAANHAPSSDVESDLGSDDMEISDSAGPGPRTLLKDRQLRIPRSRSPIKTNLRSPARKNPHLDRQSSPMRGPAAEEPESTVTRMLDFGAQNGRPRTKPNGVNGTLHEEDEDEDEDEDQNMDDNTNNTVIHQPDDDQEDDLDPSDLLDESLQLVNDMAGGTPTPEPEAPPIEKAPVARQSQTKKGRGRPKVAARPITDDTPEEPSVVEEEPIRQNQTKKGRGRPKVAPKPIAEDSPEEPSVIEQDSNSRQSATKKGRGRPSKLAPKLIVDEPLEEPSEVEEAPKPRKGRGRPAKKDNNPKDPTPDRGSRKRPASPESMGSEPQEHEDRDEEQQEAPPPKKQRTVEPKRAQPQAKPQLKPQTKPRGRPGRKPNLPNIEERDDVGETSFAALQRGPPLPQSRGLVSVRREADTMRQTRSGRHSYKPLDWWRGEQVVHEEEEIDNIFAKDRFVMPTIKEVIRMPEELPPSKRAPRSKARSKVKPKQRPAHVEEEELEDWEISPGTVTGEVILWEPEHELQPPADDEPVEVTDERVAVSADAIQTRDIRDATFRFAKTLTTPFMGAGVVDLPPGAEKRPKNSRKMHMVFFVHYGKVLVTVNDSQFRITAGGMWFVPRGNYYSITNDYDNPARIFFSQGCEVSGQTFDPDQSQNSTMALV</sequence>
<dbReference type="Pfam" id="PF11699">
    <property type="entry name" value="CENP-C_C"/>
    <property type="match status" value="1"/>
</dbReference>
<keyword evidence="11" id="KW-1185">Reference proteome</keyword>
<feature type="compositionally biased region" description="Basic residues" evidence="7">
    <location>
        <begin position="523"/>
        <end position="539"/>
    </location>
</feature>
<feature type="region of interest" description="Disordered" evidence="7">
    <location>
        <begin position="515"/>
        <end position="548"/>
    </location>
</feature>
<gene>
    <name evidence="10" type="ORF">B0J13DRAFT_222413</name>
</gene>
<dbReference type="PANTHER" id="PTHR16684">
    <property type="entry name" value="CENTROMERE PROTEIN C"/>
    <property type="match status" value="1"/>
</dbReference>
<comment type="function">
    <text evidence="5">Component of the kinetochore, a multiprotein complex that assembles on centromeric DNA and attaches chromosomes to spindle microtubules, mediating chromosome segregation and sister chromatid segregation during meiosis and mitosis. Component of the inner kinetochore constitutive centromere-associated network (CCAN), which serves as a structural platform for outer kinetochore assembly.</text>
</comment>
<dbReference type="InterPro" id="IPR028386">
    <property type="entry name" value="CENP-C/Mif2/cnp3"/>
</dbReference>
<feature type="compositionally biased region" description="Acidic residues" evidence="7">
    <location>
        <begin position="66"/>
        <end position="77"/>
    </location>
</feature>
<dbReference type="PANTHER" id="PTHR16684:SF11">
    <property type="entry name" value="CENTROMERE PROTEIN C"/>
    <property type="match status" value="1"/>
</dbReference>
<dbReference type="CDD" id="cd06993">
    <property type="entry name" value="cupin_CENP-C_C"/>
    <property type="match status" value="1"/>
</dbReference>
<evidence type="ECO:0000259" key="9">
    <source>
        <dbReference type="Pfam" id="PF15624"/>
    </source>
</evidence>
<feature type="domain" description="Mif2/CENP-C cupin" evidence="8">
    <location>
        <begin position="603"/>
        <end position="687"/>
    </location>
</feature>
<feature type="compositionally biased region" description="Acidic residues" evidence="7">
    <location>
        <begin position="189"/>
        <end position="202"/>
    </location>
</feature>
<feature type="compositionally biased region" description="Acidic residues" evidence="7">
    <location>
        <begin position="325"/>
        <end position="334"/>
    </location>
</feature>
<evidence type="ECO:0000256" key="5">
    <source>
        <dbReference type="ARBA" id="ARBA00057947"/>
    </source>
</evidence>
<dbReference type="EMBL" id="JAGMUU010000004">
    <property type="protein sequence ID" value="KAH7155294.1"/>
    <property type="molecule type" value="Genomic_DNA"/>
</dbReference>
<evidence type="ECO:0000256" key="1">
    <source>
        <dbReference type="ARBA" id="ARBA00004123"/>
    </source>
</evidence>
<evidence type="ECO:0000313" key="11">
    <source>
        <dbReference type="Proteomes" id="UP000717696"/>
    </source>
</evidence>
<evidence type="ECO:0000313" key="10">
    <source>
        <dbReference type="EMBL" id="KAH7155294.1"/>
    </source>
</evidence>
<dbReference type="AlphaFoldDB" id="A0A9P9F6T3"/>
<dbReference type="GO" id="GO:0005634">
    <property type="term" value="C:nucleus"/>
    <property type="evidence" value="ECO:0007669"/>
    <property type="project" value="UniProtKB-SubCell"/>
</dbReference>
<proteinExistence type="inferred from homology"/>
<comment type="caution">
    <text evidence="10">The sequence shown here is derived from an EMBL/GenBank/DDBJ whole genome shotgun (WGS) entry which is preliminary data.</text>
</comment>